<organism evidence="3 4">
    <name type="scientific">Anaplasma ovis str. Haibei</name>
    <dbReference type="NCBI Taxonomy" id="1248439"/>
    <lineage>
        <taxon>Bacteria</taxon>
        <taxon>Pseudomonadati</taxon>
        <taxon>Pseudomonadota</taxon>
        <taxon>Alphaproteobacteria</taxon>
        <taxon>Rickettsiales</taxon>
        <taxon>Anaplasmataceae</taxon>
        <taxon>Anaplasma</taxon>
    </lineage>
</organism>
<name>A0A2Z2LI76_9RICK</name>
<feature type="compositionally biased region" description="Low complexity" evidence="1">
    <location>
        <begin position="584"/>
        <end position="603"/>
    </location>
</feature>
<keyword evidence="4" id="KW-1185">Reference proteome</keyword>
<dbReference type="KEGG" id="aoh:AOV_02170"/>
<feature type="compositionally biased region" description="Low complexity" evidence="1">
    <location>
        <begin position="218"/>
        <end position="231"/>
    </location>
</feature>
<evidence type="ECO:0000256" key="2">
    <source>
        <dbReference type="SAM" id="Phobius"/>
    </source>
</evidence>
<feature type="compositionally biased region" description="Polar residues" evidence="1">
    <location>
        <begin position="609"/>
        <end position="630"/>
    </location>
</feature>
<feature type="compositionally biased region" description="Polar residues" evidence="1">
    <location>
        <begin position="564"/>
        <end position="575"/>
    </location>
</feature>
<gene>
    <name evidence="3" type="ORF">AOV_02170</name>
</gene>
<keyword evidence="2" id="KW-1133">Transmembrane helix</keyword>
<feature type="compositionally biased region" description="Low complexity" evidence="1">
    <location>
        <begin position="454"/>
        <end position="473"/>
    </location>
</feature>
<accession>A0A2Z2LI76</accession>
<protein>
    <submittedName>
        <fullName evidence="3">Uncharacterized protein</fullName>
    </submittedName>
</protein>
<feature type="transmembrane region" description="Helical" evidence="2">
    <location>
        <begin position="73"/>
        <end position="96"/>
    </location>
</feature>
<keyword evidence="2" id="KW-0472">Membrane</keyword>
<feature type="compositionally biased region" description="Polar residues" evidence="1">
    <location>
        <begin position="434"/>
        <end position="445"/>
    </location>
</feature>
<proteinExistence type="predicted"/>
<sequence length="1841" mass="196022">MIGEDIASVTNPAQYEGFSEEQEDISQSRGSTQLRTTTHSKKTKIVLAVVSAVLVIYLSASFYVAATQLAAEGLAVVGAVNILVAVCTAICMCIYVERRKGMGPMHTTQDPNLILSTEEVSLGGTEHDGPTVAENVPHQDLHDGNTRPFPAASASDTAPTLALQLGPFAPTGDTGKRTPIIRPVIITTKAEIAPPPSPQSGSTILDANKQTPTTQPVTITSADSPSSTTPSLVPRSGPLASTSKQMPTTKPVTATNALDTVSPLVPKRSESTRSAGLDSLLKPLLAPQRSKPIRNASLDPLPKPPLPPKHLGGSQQKSAISTTPVEGVSRQVTATKSASTAGASSPSSTKSSLVPRSGPLASTSKQMPTTKPVTATNALDTVSPLVPKRSESTRSAGLDSLLKPLLAPQRSKPIRNASLDPLPKPPLPPKHLGGSQQKSAISTTPVEGVSRQVTATKSASTAGASPPSSTKSSLVPRSGPLASTKKQTPATKPVTTTNALDTAPPLAPQRSKSARSAGLDSSPKPPLAPQRSKSARSAGLDSSPKPPLAPKHMGVGSLSKHLGDSQQKSAISTTPVEGASRQVTATKSASTAGASSPSSTKPPLVLRSSPLTSTSKQTPATQPVTTTNALDTAPPLAPQRSKSARSAGLDSSPKPPLAPQRSKPIMNAGLGSSPKPPLAPKHMGVGSLSKHLGDSQQKSAIPTVPSKPKIDDLLGIDDPFANALQQPSPQFGSTILDANKQTPTTQPVTIISADSPSSTKPPLAPRRFGSPKYMGVGSLPKHLGDSQQKSAIPTVPSNPKIDDLLGIDDPFTNALQQPSPQQIGTGLSLDATPPLVLRSSPLTSTSKQTPATQPVTMISADLPSGTKPPLVLRSSPLTSTSKQTPATQPVTMISADLPSGTKPPLVLRSSPLTSTSKQTPATQPVTMISADLPSGTKPPLVPRCFGSPKYMGVGSSAQLHLPPLPEGVQLLSSSAQQHGASQTHNEPKIDDLLGIDELFAAALQQTSDMKSSAKEPEHESALVDQSQSLPTTTGYTVQPGISASKPHISNTHAHQPALSFRAVASAVKHGTTGNLKTKLQSGVRKVQHGLLKKVAHATGTPAKRAFTGVSCYGRSSVIEQPYFPTHADVTTLDADPDTGVITHYKSNQPHTAERNSTLVYDLCPANWEACSTVTGVDEGKKEVDAQYQKARVAEASYGLETPSAAKPTTTLKRIKKKAASLSKAVTRAAHVAYIGAELAFGIYDAVPSKAYGFQLAPEIAPGGPQDVYLLIRGKNTHLCALAAISDVKTRTLWLCTGDLHTKRGHIPISNLEFRIMSAGDERSFEYKSQYQIALKLIMPAFGAVPRLLTSAQHEFSISHSGKSRDLFLTTRVSTNSRTNIIKLVATSATFKSYRKAFFYIYTESVIHAMVKHMNVIMRREFAHLDQQSLTVCAALDMYANQNYMSMMRAITDFFLRDPLGIAVYSDTALCIKYIGELIRFYTSSGDYPAYHALFWKLVVQEVWGCGRCGPTGTPRYDWHASEYDREFVIDLHVICALICKKQAMTDREEVYSFIEKIMQIYESTSDSPGTRLAHYLALATVASPRLHKGIKALDIQHERWKKLLRTAEHTLKLYQLDAEASAIKALSKTSGAKHPCRINTLLLSDFTETTAYKIALQNDQKLQQLRNILGPDYAPHQLALASDSVVHIVDKHTHTKGGEAIPYAVFVSHLQDVYLRVEGKYYSQNIIPKLLHHWADIRTRNPNMVNRPACEDAQAVIRLLEAKVSTTRLHTLDDAPSSSLPGTRLASCTTSYPFSGRTLERIGDAALTGFLSVVSVSPAMRELSLLQPECSIHLDVARAIT</sequence>
<reference evidence="4" key="1">
    <citation type="submission" date="2018-06" db="EMBL/GenBank/DDBJ databases">
        <title>The Anaplasma ovis genome reveals a high proportion of pseudogenes.</title>
        <authorList>
            <person name="Liu Z."/>
            <person name="Peasley A.M."/>
            <person name="Yang J."/>
            <person name="Li Y."/>
            <person name="Guan G."/>
            <person name="Luo J."/>
            <person name="Yin H."/>
            <person name="Brayton K.A."/>
        </authorList>
    </citation>
    <scope>NUCLEOTIDE SEQUENCE [LARGE SCALE GENOMIC DNA]</scope>
    <source>
        <strain evidence="4">Haibei</strain>
    </source>
</reference>
<feature type="transmembrane region" description="Helical" evidence="2">
    <location>
        <begin position="45"/>
        <end position="67"/>
    </location>
</feature>
<feature type="compositionally biased region" description="Polar residues" evidence="1">
    <location>
        <begin position="313"/>
        <end position="324"/>
    </location>
</feature>
<evidence type="ECO:0000313" key="4">
    <source>
        <dbReference type="Proteomes" id="UP000259762"/>
    </source>
</evidence>
<feature type="compositionally biased region" description="Polar residues" evidence="1">
    <location>
        <begin position="239"/>
        <end position="259"/>
    </location>
</feature>
<evidence type="ECO:0000313" key="3">
    <source>
        <dbReference type="EMBL" id="ASI47667.2"/>
    </source>
</evidence>
<feature type="region of interest" description="Disordered" evidence="1">
    <location>
        <begin position="187"/>
        <end position="707"/>
    </location>
</feature>
<dbReference type="Proteomes" id="UP000259762">
    <property type="component" value="Chromosome"/>
</dbReference>
<feature type="compositionally biased region" description="Polar residues" evidence="1">
    <location>
        <begin position="484"/>
        <end position="500"/>
    </location>
</feature>
<feature type="compositionally biased region" description="Polar residues" evidence="1">
    <location>
        <begin position="199"/>
        <end position="217"/>
    </location>
</feature>
<evidence type="ECO:0000256" key="1">
    <source>
        <dbReference type="SAM" id="MobiDB-lite"/>
    </source>
</evidence>
<feature type="compositionally biased region" description="Polar residues" evidence="1">
    <location>
        <begin position="360"/>
        <end position="380"/>
    </location>
</feature>
<keyword evidence="2" id="KW-0812">Transmembrane</keyword>
<dbReference type="EMBL" id="CP015994">
    <property type="protein sequence ID" value="ASI47667.2"/>
    <property type="molecule type" value="Genomic_DNA"/>
</dbReference>
<feature type="compositionally biased region" description="Low complexity" evidence="1">
    <location>
        <begin position="333"/>
        <end position="352"/>
    </location>
</feature>
<reference evidence="3 4" key="2">
    <citation type="journal article" date="2019" name="BMC Genomics">
        <title>The Anaplasma ovis genome reveals a high proportion of pseudogenes.</title>
        <authorList>
            <person name="Liu Z."/>
            <person name="Peasley A.M."/>
            <person name="Yang J."/>
            <person name="Li Y."/>
            <person name="Guan G."/>
            <person name="Luo J."/>
            <person name="Yin H."/>
            <person name="Brayton K.A."/>
        </authorList>
    </citation>
    <scope>NUCLEOTIDE SEQUENCE [LARGE SCALE GENOMIC DNA]</scope>
    <source>
        <strain evidence="3 4">Haibei</strain>
    </source>
</reference>